<dbReference type="InterPro" id="IPR000922">
    <property type="entry name" value="Lectin_gal-bd_dom"/>
</dbReference>
<sequence>MSQSIRGENNPVYRTNDPEERRSPGQNEDTLCSDEDVLYTEDAAEPTRISTCGPNCPSSEGEDRLEATYVAGDESKRTSENQDYYAADDNDDDVPTPEATEVKSVISDPIAENEGNTDTVGNTDDGPQVMQAVTDDGDMEPYAVANMSDHEAYLSATTNVRQQASDDSRPDTTQHVHRLRNTPSAKELHTNPMYGADIEQDSGDTRNDSDVHQPGNPLNVKKLKGCFAVNGSTTIFPTLVVVMLLVGAITSGVIIGMYENSQGMQADSPMQQVNNLSALNATESTSTLSTITIITESINRPSLKGINDSNPPTTNCKRRANELIVIDDAFYGRKKKDTRCGCSNLWRRFKPCKKCQEVNTSPSAVSPRSRVIRRCQGLQKCDVKVEKGMFGDPCPKRRKHLYLEATYHCEEKKDSVTFGRKGYRPIVGGLAVSLTNEIFVADKSKKRIQVFSMKGRLLRSFSTGNMKPRAVCTGHNNTLWVVLYRGSPSRRSTYENAIQQYSKEGHVLAKFTCKDIIIHGIAWHKLSDRIILSLRVSGSSRVKVAWFSPTYTQESPTCNVHGFGSEGGSLPQSVTVDQNGNIFAADQSNSRVLKYDKSGVYLSSFGSKGSGTGNLYFPSGICVDSSGRVIVADTRNSRVEMFTAEGEHVRTVAYIHRPNHVATGGEGQLVVINDDRFATIFPKY</sequence>
<keyword evidence="6" id="KW-1185">Reference proteome</keyword>
<name>A0A6P4XD65_BRABE</name>
<dbReference type="Pfam" id="PF02140">
    <property type="entry name" value="SUEL_Lectin"/>
    <property type="match status" value="1"/>
</dbReference>
<dbReference type="Gene3D" id="2.120.10.30">
    <property type="entry name" value="TolB, C-terminal domain"/>
    <property type="match status" value="2"/>
</dbReference>
<dbReference type="GO" id="GO:0000209">
    <property type="term" value="P:protein polyubiquitination"/>
    <property type="evidence" value="ECO:0007669"/>
    <property type="project" value="TreeGrafter"/>
</dbReference>
<feature type="region of interest" description="Disordered" evidence="3">
    <location>
        <begin position="1"/>
        <end position="97"/>
    </location>
</feature>
<keyword evidence="4" id="KW-0472">Membrane</keyword>
<dbReference type="CDD" id="cd22823">
    <property type="entry name" value="Gal_Rha_Lectin"/>
    <property type="match status" value="1"/>
</dbReference>
<feature type="repeat" description="NHL" evidence="2">
    <location>
        <begin position="602"/>
        <end position="645"/>
    </location>
</feature>
<dbReference type="InterPro" id="IPR050952">
    <property type="entry name" value="TRIM-NHL_E3_ligases"/>
</dbReference>
<feature type="compositionally biased region" description="Basic and acidic residues" evidence="3">
    <location>
        <begin position="164"/>
        <end position="174"/>
    </location>
</feature>
<dbReference type="CDD" id="cd05819">
    <property type="entry name" value="NHL"/>
    <property type="match status" value="1"/>
</dbReference>
<dbReference type="Pfam" id="PF01436">
    <property type="entry name" value="NHL"/>
    <property type="match status" value="1"/>
</dbReference>
<gene>
    <name evidence="7" type="primary">LOC109462392</name>
</gene>
<dbReference type="Proteomes" id="UP000515135">
    <property type="component" value="Unplaced"/>
</dbReference>
<dbReference type="OrthoDB" id="10020332at2759"/>
<dbReference type="AlphaFoldDB" id="A0A6P4XD65"/>
<evidence type="ECO:0000256" key="3">
    <source>
        <dbReference type="SAM" id="MobiDB-lite"/>
    </source>
</evidence>
<dbReference type="PROSITE" id="PS51125">
    <property type="entry name" value="NHL"/>
    <property type="match status" value="2"/>
</dbReference>
<evidence type="ECO:0000256" key="1">
    <source>
        <dbReference type="ARBA" id="ARBA00022737"/>
    </source>
</evidence>
<dbReference type="InterPro" id="IPR001258">
    <property type="entry name" value="NHL_repeat"/>
</dbReference>
<dbReference type="GO" id="GO:0030246">
    <property type="term" value="F:carbohydrate binding"/>
    <property type="evidence" value="ECO:0007669"/>
    <property type="project" value="InterPro"/>
</dbReference>
<evidence type="ECO:0000256" key="2">
    <source>
        <dbReference type="PROSITE-ProRule" id="PRU00504"/>
    </source>
</evidence>
<evidence type="ECO:0000259" key="5">
    <source>
        <dbReference type="PROSITE" id="PS50228"/>
    </source>
</evidence>
<feature type="compositionally biased region" description="Polar residues" evidence="3">
    <location>
        <begin position="48"/>
        <end position="58"/>
    </location>
</feature>
<dbReference type="InterPro" id="IPR043159">
    <property type="entry name" value="Lectin_gal-bd_sf"/>
</dbReference>
<feature type="compositionally biased region" description="Acidic residues" evidence="3">
    <location>
        <begin position="31"/>
        <end position="44"/>
    </location>
</feature>
<organism evidence="6 7">
    <name type="scientific">Branchiostoma belcheri</name>
    <name type="common">Amphioxus</name>
    <dbReference type="NCBI Taxonomy" id="7741"/>
    <lineage>
        <taxon>Eukaryota</taxon>
        <taxon>Metazoa</taxon>
        <taxon>Chordata</taxon>
        <taxon>Cephalochordata</taxon>
        <taxon>Leptocardii</taxon>
        <taxon>Amphioxiformes</taxon>
        <taxon>Branchiostomatidae</taxon>
        <taxon>Branchiostoma</taxon>
    </lineage>
</organism>
<dbReference type="GO" id="GO:0043161">
    <property type="term" value="P:proteasome-mediated ubiquitin-dependent protein catabolic process"/>
    <property type="evidence" value="ECO:0007669"/>
    <property type="project" value="TreeGrafter"/>
</dbReference>
<feature type="domain" description="SUEL-type lectin" evidence="5">
    <location>
        <begin position="306"/>
        <end position="405"/>
    </location>
</feature>
<feature type="region of interest" description="Disordered" evidence="3">
    <location>
        <begin position="160"/>
        <end position="217"/>
    </location>
</feature>
<dbReference type="KEGG" id="bbel:109462392"/>
<dbReference type="InterPro" id="IPR011042">
    <property type="entry name" value="6-blade_b-propeller_TolB-like"/>
</dbReference>
<protein>
    <submittedName>
        <fullName evidence="7">Uncharacterized protein LOC109462392</fullName>
    </submittedName>
</protein>
<dbReference type="PANTHER" id="PTHR24104">
    <property type="entry name" value="E3 UBIQUITIN-PROTEIN LIGASE NHLRC1-RELATED"/>
    <property type="match status" value="1"/>
</dbReference>
<feature type="compositionally biased region" description="Acidic residues" evidence="3">
    <location>
        <begin position="86"/>
        <end position="95"/>
    </location>
</feature>
<proteinExistence type="predicted"/>
<dbReference type="Gene3D" id="2.60.120.740">
    <property type="match status" value="1"/>
</dbReference>
<keyword evidence="4" id="KW-0812">Transmembrane</keyword>
<dbReference type="GeneID" id="109462392"/>
<evidence type="ECO:0000256" key="4">
    <source>
        <dbReference type="SAM" id="Phobius"/>
    </source>
</evidence>
<keyword evidence="4" id="KW-1133">Transmembrane helix</keyword>
<evidence type="ECO:0000313" key="6">
    <source>
        <dbReference type="Proteomes" id="UP000515135"/>
    </source>
</evidence>
<feature type="transmembrane region" description="Helical" evidence="4">
    <location>
        <begin position="235"/>
        <end position="258"/>
    </location>
</feature>
<dbReference type="RefSeq" id="XP_019614490.1">
    <property type="nucleotide sequence ID" value="XM_019758931.1"/>
</dbReference>
<feature type="repeat" description="NHL" evidence="2">
    <location>
        <begin position="557"/>
        <end position="598"/>
    </location>
</feature>
<dbReference type="GO" id="GO:0061630">
    <property type="term" value="F:ubiquitin protein ligase activity"/>
    <property type="evidence" value="ECO:0007669"/>
    <property type="project" value="TreeGrafter"/>
</dbReference>
<reference evidence="7" key="1">
    <citation type="submission" date="2025-08" db="UniProtKB">
        <authorList>
            <consortium name="RefSeq"/>
        </authorList>
    </citation>
    <scope>IDENTIFICATION</scope>
    <source>
        <tissue evidence="7">Gonad</tissue>
    </source>
</reference>
<dbReference type="FunFam" id="2.120.10.30:FF:000064">
    <property type="entry name" value="Uncharacterized protein"/>
    <property type="match status" value="1"/>
</dbReference>
<dbReference type="PANTHER" id="PTHR24104:SF50">
    <property type="entry name" value="SMP-30_GLUCONOLACTONASE_LRE-LIKE REGION DOMAIN-CONTAINING PROTEIN"/>
    <property type="match status" value="1"/>
</dbReference>
<accession>A0A6P4XD65</accession>
<dbReference type="PROSITE" id="PS50228">
    <property type="entry name" value="SUEL_LECTIN"/>
    <property type="match status" value="1"/>
</dbReference>
<evidence type="ECO:0000313" key="7">
    <source>
        <dbReference type="RefSeq" id="XP_019614490.1"/>
    </source>
</evidence>
<dbReference type="SUPFAM" id="SSF63829">
    <property type="entry name" value="Calcium-dependent phosphotriesterase"/>
    <property type="match status" value="1"/>
</dbReference>
<keyword evidence="1" id="KW-0677">Repeat</keyword>